<proteinExistence type="predicted"/>
<sequence>MDYLLDNKVVSFRTIPCTYYTILCVQWGDELKRTQKGYYTER</sequence>
<evidence type="ECO:0000313" key="1">
    <source>
        <dbReference type="EMBL" id="EEN82154.1"/>
    </source>
</evidence>
<dbReference type="EMBL" id="ACNN01000031">
    <property type="protein sequence ID" value="EEN82154.1"/>
    <property type="molecule type" value="Genomic_DNA"/>
</dbReference>
<dbReference type="AlphaFoldDB" id="C3JCA9"/>
<accession>C3JCA9</accession>
<comment type="caution">
    <text evidence="1">The sequence shown here is derived from an EMBL/GenBank/DDBJ whole genome shotgun (WGS) entry which is preliminary data.</text>
</comment>
<gene>
    <name evidence="1" type="ORF">POREN0001_2000</name>
</gene>
<organism evidence="1 2">
    <name type="scientific">Porphyromonas endodontalis (strain ATCC 35406 / DSM 24491 / JCM 8526 / CCUG 16442 / BCRC 14492 / NCTC 13058 / HG 370)</name>
    <name type="common">Bacteroides endodontalis</name>
    <dbReference type="NCBI Taxonomy" id="553175"/>
    <lineage>
        <taxon>Bacteria</taxon>
        <taxon>Pseudomonadati</taxon>
        <taxon>Bacteroidota</taxon>
        <taxon>Bacteroidia</taxon>
        <taxon>Bacteroidales</taxon>
        <taxon>Porphyromonadaceae</taxon>
        <taxon>Porphyromonas</taxon>
    </lineage>
</organism>
<evidence type="ECO:0000313" key="2">
    <source>
        <dbReference type="Proteomes" id="UP000004295"/>
    </source>
</evidence>
<keyword evidence="2" id="KW-1185">Reference proteome</keyword>
<reference evidence="1 2" key="1">
    <citation type="submission" date="2009-04" db="EMBL/GenBank/DDBJ databases">
        <authorList>
            <person name="Sebastian Y."/>
            <person name="Madupu R."/>
            <person name="Durkin A.S."/>
            <person name="Torralba M."/>
            <person name="Methe B."/>
            <person name="Sutton G.G."/>
            <person name="Strausberg R.L."/>
            <person name="Nelson K.E."/>
        </authorList>
    </citation>
    <scope>NUCLEOTIDE SEQUENCE [LARGE SCALE GENOMIC DNA]</scope>
    <source>
        <strain evidence="2">ATCC 35406 / BCRC 14492 / JCM 8526 / NCTC 13058 / HG 370</strain>
    </source>
</reference>
<name>C3JCA9_POREA</name>
<protein>
    <submittedName>
        <fullName evidence="1">Uncharacterized protein</fullName>
    </submittedName>
</protein>
<dbReference type="Proteomes" id="UP000004295">
    <property type="component" value="Unassembled WGS sequence"/>
</dbReference>